<dbReference type="PROSITE" id="PS51747">
    <property type="entry name" value="CYT_DCMP_DEAMINASES_2"/>
    <property type="match status" value="1"/>
</dbReference>
<evidence type="ECO:0000256" key="2">
    <source>
        <dbReference type="ARBA" id="ARBA00003949"/>
    </source>
</evidence>
<dbReference type="InterPro" id="IPR050202">
    <property type="entry name" value="Cyt/Deoxycyt_deaminase"/>
</dbReference>
<organism evidence="17 18">
    <name type="scientific">Sporosarcina luteola</name>
    <dbReference type="NCBI Taxonomy" id="582850"/>
    <lineage>
        <taxon>Bacteria</taxon>
        <taxon>Bacillati</taxon>
        <taxon>Bacillota</taxon>
        <taxon>Bacilli</taxon>
        <taxon>Bacillales</taxon>
        <taxon>Caryophanaceae</taxon>
        <taxon>Sporosarcina</taxon>
    </lineage>
</organism>
<evidence type="ECO:0000313" key="17">
    <source>
        <dbReference type="EMBL" id="GEN84352.1"/>
    </source>
</evidence>
<dbReference type="PANTHER" id="PTHR11644:SF2">
    <property type="entry name" value="CYTIDINE DEAMINASE"/>
    <property type="match status" value="1"/>
</dbReference>
<dbReference type="SUPFAM" id="SSF53927">
    <property type="entry name" value="Cytidine deaminase-like"/>
    <property type="match status" value="1"/>
</dbReference>
<dbReference type="Proteomes" id="UP000321901">
    <property type="component" value="Unassembled WGS sequence"/>
</dbReference>
<keyword evidence="8 14" id="KW-0862">Zinc</keyword>
<dbReference type="GO" id="GO:0005829">
    <property type="term" value="C:cytosol"/>
    <property type="evidence" value="ECO:0007669"/>
    <property type="project" value="TreeGrafter"/>
</dbReference>
<evidence type="ECO:0000256" key="10">
    <source>
        <dbReference type="ARBA" id="ARBA00049252"/>
    </source>
</evidence>
<evidence type="ECO:0000313" key="18">
    <source>
        <dbReference type="Proteomes" id="UP000321901"/>
    </source>
</evidence>
<dbReference type="GO" id="GO:0004126">
    <property type="term" value="F:cytidine deaminase activity"/>
    <property type="evidence" value="ECO:0007669"/>
    <property type="project" value="UniProtKB-UniRule"/>
</dbReference>
<dbReference type="InterPro" id="IPR002125">
    <property type="entry name" value="CMP_dCMP_dom"/>
</dbReference>
<evidence type="ECO:0000256" key="8">
    <source>
        <dbReference type="ARBA" id="ARBA00022833"/>
    </source>
</evidence>
<sequence length="137" mass="14806">MNSEKLMNEAKLAREKAYVPYSKFPVGAALLSESGQVFHGCNIENSGYSMTNCAERTAFFKAVSDGIKSFKALAVVADTDGPVSPCGACRQVIAEFCDPSMPVYLTNLKGHVLETTVEQLLPGAFSKEDLKYAEGQQ</sequence>
<evidence type="ECO:0000256" key="3">
    <source>
        <dbReference type="ARBA" id="ARBA00006576"/>
    </source>
</evidence>
<dbReference type="InterPro" id="IPR016193">
    <property type="entry name" value="Cytidine_deaminase-like"/>
</dbReference>
<dbReference type="CDD" id="cd01283">
    <property type="entry name" value="cytidine_deaminase"/>
    <property type="match status" value="1"/>
</dbReference>
<keyword evidence="7 15" id="KW-0378">Hydrolase</keyword>
<comment type="catalytic activity">
    <reaction evidence="11 15">
        <text>cytidine + H2O + H(+) = uridine + NH4(+)</text>
        <dbReference type="Rhea" id="RHEA:16069"/>
        <dbReference type="ChEBI" id="CHEBI:15377"/>
        <dbReference type="ChEBI" id="CHEBI:15378"/>
        <dbReference type="ChEBI" id="CHEBI:16704"/>
        <dbReference type="ChEBI" id="CHEBI:17562"/>
        <dbReference type="ChEBI" id="CHEBI:28938"/>
        <dbReference type="EC" id="3.5.4.5"/>
    </reaction>
</comment>
<evidence type="ECO:0000256" key="13">
    <source>
        <dbReference type="PIRSR" id="PIRSR606262-2"/>
    </source>
</evidence>
<comment type="catalytic activity">
    <reaction evidence="10 15">
        <text>2'-deoxycytidine + H2O + H(+) = 2'-deoxyuridine + NH4(+)</text>
        <dbReference type="Rhea" id="RHEA:13433"/>
        <dbReference type="ChEBI" id="CHEBI:15377"/>
        <dbReference type="ChEBI" id="CHEBI:15378"/>
        <dbReference type="ChEBI" id="CHEBI:15698"/>
        <dbReference type="ChEBI" id="CHEBI:16450"/>
        <dbReference type="ChEBI" id="CHEBI:28938"/>
        <dbReference type="EC" id="3.5.4.5"/>
    </reaction>
</comment>
<dbReference type="Gene3D" id="3.40.140.10">
    <property type="entry name" value="Cytidine Deaminase, domain 2"/>
    <property type="match status" value="1"/>
</dbReference>
<feature type="binding site" evidence="14">
    <location>
        <position position="86"/>
    </location>
    <ligand>
        <name>Zn(2+)</name>
        <dbReference type="ChEBI" id="CHEBI:29105"/>
        <note>catalytic</note>
    </ligand>
</feature>
<evidence type="ECO:0000256" key="7">
    <source>
        <dbReference type="ARBA" id="ARBA00022801"/>
    </source>
</evidence>
<feature type="binding site" evidence="13">
    <location>
        <begin position="42"/>
        <end position="48"/>
    </location>
    <ligand>
        <name>substrate</name>
    </ligand>
</feature>
<evidence type="ECO:0000256" key="5">
    <source>
        <dbReference type="ARBA" id="ARBA00018266"/>
    </source>
</evidence>
<evidence type="ECO:0000256" key="15">
    <source>
        <dbReference type="RuleBase" id="RU364006"/>
    </source>
</evidence>
<dbReference type="EC" id="3.5.4.5" evidence="4 15"/>
<dbReference type="GO" id="GO:0008270">
    <property type="term" value="F:zinc ion binding"/>
    <property type="evidence" value="ECO:0007669"/>
    <property type="project" value="UniProtKB-UniRule"/>
</dbReference>
<dbReference type="EMBL" id="BJYL01000036">
    <property type="protein sequence ID" value="GEN84352.1"/>
    <property type="molecule type" value="Genomic_DNA"/>
</dbReference>
<evidence type="ECO:0000256" key="1">
    <source>
        <dbReference type="ARBA" id="ARBA00001947"/>
    </source>
</evidence>
<comment type="function">
    <text evidence="2 15">This enzyme scavenges exogenous and endogenous cytidine and 2'-deoxycytidine for UMP synthesis.</text>
</comment>
<evidence type="ECO:0000259" key="16">
    <source>
        <dbReference type="PROSITE" id="PS51747"/>
    </source>
</evidence>
<name>A0A511ZA91_9BACL</name>
<dbReference type="AlphaFoldDB" id="A0A511ZA91"/>
<gene>
    <name evidence="17" type="primary">cdd</name>
    <name evidence="17" type="ORF">SLU01_26640</name>
</gene>
<keyword evidence="6 14" id="KW-0479">Metal-binding</keyword>
<dbReference type="GO" id="GO:0055086">
    <property type="term" value="P:nucleobase-containing small molecule metabolic process"/>
    <property type="evidence" value="ECO:0007669"/>
    <property type="project" value="UniProtKB-ARBA"/>
</dbReference>
<evidence type="ECO:0000256" key="4">
    <source>
        <dbReference type="ARBA" id="ARBA00012783"/>
    </source>
</evidence>
<evidence type="ECO:0000256" key="12">
    <source>
        <dbReference type="PIRSR" id="PIRSR606262-1"/>
    </source>
</evidence>
<dbReference type="PANTHER" id="PTHR11644">
    <property type="entry name" value="CYTIDINE DEAMINASE"/>
    <property type="match status" value="1"/>
</dbReference>
<dbReference type="GO" id="GO:0072527">
    <property type="term" value="P:pyrimidine-containing compound metabolic process"/>
    <property type="evidence" value="ECO:0007669"/>
    <property type="project" value="UniProtKB-ARBA"/>
</dbReference>
<feature type="binding site" evidence="14">
    <location>
        <position position="89"/>
    </location>
    <ligand>
        <name>Zn(2+)</name>
        <dbReference type="ChEBI" id="CHEBI:29105"/>
        <note>catalytic</note>
    </ligand>
</feature>
<evidence type="ECO:0000256" key="14">
    <source>
        <dbReference type="PIRSR" id="PIRSR606262-3"/>
    </source>
</evidence>
<dbReference type="Pfam" id="PF00383">
    <property type="entry name" value="dCMP_cyt_deam_1"/>
    <property type="match status" value="1"/>
</dbReference>
<dbReference type="OrthoDB" id="9795347at2"/>
<dbReference type="InterPro" id="IPR006262">
    <property type="entry name" value="Cyt_deam_tetra"/>
</dbReference>
<comment type="cofactor">
    <cofactor evidence="1 14 15">
        <name>Zn(2+)</name>
        <dbReference type="ChEBI" id="CHEBI:29105"/>
    </cofactor>
</comment>
<dbReference type="RefSeq" id="WP_147059124.1">
    <property type="nucleotide sequence ID" value="NZ_BJYL01000036.1"/>
</dbReference>
<proteinExistence type="inferred from homology"/>
<dbReference type="FunFam" id="3.40.140.10:FF:000008">
    <property type="entry name" value="Cytidine deaminase"/>
    <property type="match status" value="1"/>
</dbReference>
<protein>
    <recommendedName>
        <fullName evidence="5 15">Cytidine deaminase</fullName>
        <ecNumber evidence="4 15">3.5.4.5</ecNumber>
    </recommendedName>
    <alternativeName>
        <fullName evidence="9 15">Cytidine aminohydrolase</fullName>
    </alternativeName>
</protein>
<reference evidence="17 18" key="1">
    <citation type="submission" date="2019-07" db="EMBL/GenBank/DDBJ databases">
        <title>Whole genome shotgun sequence of Sporosarcina luteola NBRC 105378.</title>
        <authorList>
            <person name="Hosoyama A."/>
            <person name="Uohara A."/>
            <person name="Ohji S."/>
            <person name="Ichikawa N."/>
        </authorList>
    </citation>
    <scope>NUCLEOTIDE SEQUENCE [LARGE SCALE GENOMIC DNA]</scope>
    <source>
        <strain evidence="17 18">NBRC 105378</strain>
    </source>
</reference>
<evidence type="ECO:0000256" key="11">
    <source>
        <dbReference type="ARBA" id="ARBA00049558"/>
    </source>
</evidence>
<comment type="caution">
    <text evidence="17">The sequence shown here is derived from an EMBL/GenBank/DDBJ whole genome shotgun (WGS) entry which is preliminary data.</text>
</comment>
<evidence type="ECO:0000256" key="6">
    <source>
        <dbReference type="ARBA" id="ARBA00022723"/>
    </source>
</evidence>
<feature type="binding site" evidence="14">
    <location>
        <position position="53"/>
    </location>
    <ligand>
        <name>Zn(2+)</name>
        <dbReference type="ChEBI" id="CHEBI:29105"/>
        <note>catalytic</note>
    </ligand>
</feature>
<dbReference type="NCBIfam" id="NF004064">
    <property type="entry name" value="PRK05578.1"/>
    <property type="match status" value="1"/>
</dbReference>
<keyword evidence="18" id="KW-1185">Reference proteome</keyword>
<accession>A0A511ZA91</accession>
<evidence type="ECO:0000256" key="9">
    <source>
        <dbReference type="ARBA" id="ARBA00032005"/>
    </source>
</evidence>
<feature type="active site" description="Proton donor" evidence="12">
    <location>
        <position position="55"/>
    </location>
</feature>
<comment type="similarity">
    <text evidence="3 15">Belongs to the cytidine and deoxycytidylate deaminase family.</text>
</comment>
<dbReference type="NCBIfam" id="TIGR01354">
    <property type="entry name" value="cyt_deam_tetra"/>
    <property type="match status" value="1"/>
</dbReference>
<feature type="domain" description="CMP/dCMP-type deaminase" evidence="16">
    <location>
        <begin position="1"/>
        <end position="128"/>
    </location>
</feature>